<dbReference type="FunFam" id="2.60.220.30:FF:000009">
    <property type="entry name" value="Ankyrin 2, isoform G"/>
    <property type="match status" value="1"/>
</dbReference>
<evidence type="ECO:0000313" key="4">
    <source>
        <dbReference type="EMBL" id="ERL83854.1"/>
    </source>
</evidence>
<organism evidence="4 5">
    <name type="scientific">Dendroctonus ponderosae</name>
    <name type="common">Mountain pine beetle</name>
    <dbReference type="NCBI Taxonomy" id="77166"/>
    <lineage>
        <taxon>Eukaryota</taxon>
        <taxon>Metazoa</taxon>
        <taxon>Ecdysozoa</taxon>
        <taxon>Arthropoda</taxon>
        <taxon>Hexapoda</taxon>
        <taxon>Insecta</taxon>
        <taxon>Pterygota</taxon>
        <taxon>Neoptera</taxon>
        <taxon>Endopterygota</taxon>
        <taxon>Coleoptera</taxon>
        <taxon>Polyphaga</taxon>
        <taxon>Cucujiformia</taxon>
        <taxon>Curculionidae</taxon>
        <taxon>Scolytinae</taxon>
        <taxon>Dendroctonus</taxon>
    </lineage>
</organism>
<evidence type="ECO:0000259" key="3">
    <source>
        <dbReference type="PROSITE" id="PS51145"/>
    </source>
</evidence>
<evidence type="ECO:0000256" key="1">
    <source>
        <dbReference type="ARBA" id="ARBA00022737"/>
    </source>
</evidence>
<dbReference type="STRING" id="77166.U4TQY8"/>
<sequence>MIKVEEREGSREDAALGDQTYRYLTADEMKSLGDDSLPIDVTRDERMDSNKMIIDSNMLPPQHIEDSISPEHISGNYTEYIKKYTSDNIDINRHPINIGFLVSFLVDARGGAMRGCRHSGVRVIVPPRCAPSPTRITCRYVRPQRTPHPPPLMEGEALASRVLELGPVGAQFLGPVIIEVPHFAALRGKEREIVILRSDNGESWKEHTVKAAEDILNEVLHESFEAEDLNQMEDVASGRITRIVTQDFPQYFAVVSRIRQEVHAIGPEGGMVSSSVVPQVQAIFPEGALTKKIKVGLQAQPIDPELTAKLLGHGVAVSPVVTVEPRRRKFHRAIQLNMPAPTAHSQGMINQYSGSAPTLRLLCSITAAAFRLHFQSLLNQIHLFTFSYWDKVKQFEVLVYSVADLENY</sequence>
<proteinExistence type="predicted"/>
<dbReference type="SMART" id="SM00218">
    <property type="entry name" value="ZU5"/>
    <property type="match status" value="1"/>
</dbReference>
<evidence type="ECO:0000313" key="5">
    <source>
        <dbReference type="Proteomes" id="UP000030742"/>
    </source>
</evidence>
<feature type="domain" description="ZU5" evidence="3">
    <location>
        <begin position="100"/>
        <end position="257"/>
    </location>
</feature>
<evidence type="ECO:0000256" key="2">
    <source>
        <dbReference type="ARBA" id="ARBA00023043"/>
    </source>
</evidence>
<keyword evidence="2" id="KW-0040">ANK repeat</keyword>
<reference evidence="4 5" key="1">
    <citation type="journal article" date="2013" name="Genome Biol.">
        <title>Draft genome of the mountain pine beetle, Dendroctonus ponderosae Hopkins, a major forest pest.</title>
        <authorList>
            <person name="Keeling C.I."/>
            <person name="Yuen M.M."/>
            <person name="Liao N.Y."/>
            <person name="Docking T.R."/>
            <person name="Chan S.K."/>
            <person name="Taylor G.A."/>
            <person name="Palmquist D.L."/>
            <person name="Jackman S.D."/>
            <person name="Nguyen A."/>
            <person name="Li M."/>
            <person name="Henderson H."/>
            <person name="Janes J.K."/>
            <person name="Zhao Y."/>
            <person name="Pandoh P."/>
            <person name="Moore R."/>
            <person name="Sperling F.A."/>
            <person name="Huber D.P."/>
            <person name="Birol I."/>
            <person name="Jones S.J."/>
            <person name="Bohlmann J."/>
        </authorList>
    </citation>
    <scope>NUCLEOTIDE SEQUENCE</scope>
</reference>
<dbReference type="Pfam" id="PF00791">
    <property type="entry name" value="ZU5"/>
    <property type="match status" value="1"/>
</dbReference>
<name>U4TQY8_DENPD</name>
<dbReference type="AlphaFoldDB" id="U4TQY8"/>
<dbReference type="InterPro" id="IPR051165">
    <property type="entry name" value="Multifunctional_ANK_Repeat"/>
</dbReference>
<dbReference type="PANTHER" id="PTHR24123:SF141">
    <property type="entry name" value="ANKYRIN 2, ISOFORM U"/>
    <property type="match status" value="1"/>
</dbReference>
<dbReference type="PANTHER" id="PTHR24123">
    <property type="entry name" value="ANKYRIN REPEAT-CONTAINING"/>
    <property type="match status" value="1"/>
</dbReference>
<dbReference type="OrthoDB" id="20872at2759"/>
<dbReference type="InterPro" id="IPR000906">
    <property type="entry name" value="ZU5_dom"/>
</dbReference>
<gene>
    <name evidence="4" type="ORF">D910_01121</name>
</gene>
<dbReference type="EMBL" id="KB630779">
    <property type="protein sequence ID" value="ERL83854.1"/>
    <property type="molecule type" value="Genomic_DNA"/>
</dbReference>
<feature type="domain" description="ZU5" evidence="3">
    <location>
        <begin position="259"/>
        <end position="408"/>
    </location>
</feature>
<dbReference type="PROSITE" id="PS51145">
    <property type="entry name" value="ZU5"/>
    <property type="match status" value="2"/>
</dbReference>
<dbReference type="Proteomes" id="UP000030742">
    <property type="component" value="Unassembled WGS sequence"/>
</dbReference>
<dbReference type="Gene3D" id="2.60.220.30">
    <property type="match status" value="2"/>
</dbReference>
<accession>U4TQY8</accession>
<protein>
    <recommendedName>
        <fullName evidence="3">ZU5 domain-containing protein</fullName>
    </recommendedName>
</protein>
<keyword evidence="1" id="KW-0677">Repeat</keyword>